<evidence type="ECO:0000313" key="8">
    <source>
        <dbReference type="Proteomes" id="UP000703269"/>
    </source>
</evidence>
<evidence type="ECO:0000256" key="5">
    <source>
        <dbReference type="SAM" id="MobiDB-lite"/>
    </source>
</evidence>
<dbReference type="SUPFAM" id="SSF52777">
    <property type="entry name" value="CoA-dependent acyltransferases"/>
    <property type="match status" value="2"/>
</dbReference>
<dbReference type="AlphaFoldDB" id="A0A9P3LAN6"/>
<dbReference type="Pfam" id="PF00755">
    <property type="entry name" value="Carn_acyltransf"/>
    <property type="match status" value="1"/>
</dbReference>
<evidence type="ECO:0000313" key="7">
    <source>
        <dbReference type="EMBL" id="GJE88616.1"/>
    </source>
</evidence>
<feature type="compositionally biased region" description="Pro residues" evidence="5">
    <location>
        <begin position="318"/>
        <end position="327"/>
    </location>
</feature>
<dbReference type="PANTHER" id="PTHR22589:SF107">
    <property type="entry name" value="CHOLINE_CARNITINE ACYLTRANSFERASE DOMAIN-CONTAINING PROTEIN"/>
    <property type="match status" value="1"/>
</dbReference>
<keyword evidence="3" id="KW-0012">Acyltransferase</keyword>
<organism evidence="7 8">
    <name type="scientific">Phanerochaete sordida</name>
    <dbReference type="NCBI Taxonomy" id="48140"/>
    <lineage>
        <taxon>Eukaryota</taxon>
        <taxon>Fungi</taxon>
        <taxon>Dikarya</taxon>
        <taxon>Basidiomycota</taxon>
        <taxon>Agaricomycotina</taxon>
        <taxon>Agaricomycetes</taxon>
        <taxon>Polyporales</taxon>
        <taxon>Phanerochaetaceae</taxon>
        <taxon>Phanerochaete</taxon>
    </lineage>
</organism>
<proteinExistence type="inferred from homology"/>
<evidence type="ECO:0000259" key="6">
    <source>
        <dbReference type="Pfam" id="PF00755"/>
    </source>
</evidence>
<accession>A0A9P3LAN6</accession>
<dbReference type="OrthoDB" id="240216at2759"/>
<sequence>MSPSTASSQSSSVSPSAAKAHLWRLPVPDLQQTLDRYLTSLIPVLQEDELHGGEPFEAAFQRQKELCQAFAQGQGKVLQQRLQVLDKQSPHNWLDDNIWLKVYHQWRAPLLVNSNWWAAFQNDQNVPASILAGDYRHDEISFTGLTRWQIKRAAWLVHRAVDCKTKVDRQELHPETTPEGVWLQSTFRRMYNTSRLPRLECDELSEPPPPRAAIARQILLSVYDWLYALEVIDEDLQPLSACEIGARMMAVVQDVARRLAAGDVAVPVCVLSADDRDTWAKNQAYLLSLSPQNQTVLDTINGTLLAVSLDHYTYVSPPELPTPPPSPSLSHPTPRIAPDTPPEIHDHLLNLRAGHPAAPARNRWWDKTFTVVVEANTRAGALGEHSPVDALVPNVLGEHMCAAGVDAAHFRGMDGAAAPRGWARLDWAVDARVRAQCAAAEQRAGALVRDSDFALLVYDAYGRDFIRHDAGLPSDAYVQQAIQRAYHRVHGACAATYETAVTRAFQHGRTEAIRSLTQESRAWVRAMGDASVSAETRHALLHAAAKAHTKLSRAAAAGQGVDRHLLGLRAQRVPWDAPAPAPAALDDALCARSAAWRLSTSSMGAAPNLRGTGFGAVERDGYGINYIVKAGAITFGVESKRSCAETSSRALADALRDALDEMRELCVQCPKPPHVDEKLEAQKEIRAYLKKLKEEQ</sequence>
<gene>
    <name evidence="7" type="ORF">PsYK624_046990</name>
</gene>
<dbReference type="InterPro" id="IPR023213">
    <property type="entry name" value="CAT-like_dom_sf"/>
</dbReference>
<comment type="caution">
    <text evidence="7">The sequence shown here is derived from an EMBL/GenBank/DDBJ whole genome shotgun (WGS) entry which is preliminary data.</text>
</comment>
<evidence type="ECO:0000256" key="2">
    <source>
        <dbReference type="ARBA" id="ARBA00022679"/>
    </source>
</evidence>
<dbReference type="Gene3D" id="3.30.559.10">
    <property type="entry name" value="Chloramphenicol acetyltransferase-like domain"/>
    <property type="match status" value="1"/>
</dbReference>
<keyword evidence="2" id="KW-0808">Transferase</keyword>
<evidence type="ECO:0000256" key="3">
    <source>
        <dbReference type="ARBA" id="ARBA00023315"/>
    </source>
</evidence>
<feature type="active site" description="Proton acceptor" evidence="4">
    <location>
        <position position="385"/>
    </location>
</feature>
<reference evidence="7 8" key="1">
    <citation type="submission" date="2021-08" db="EMBL/GenBank/DDBJ databases">
        <title>Draft Genome Sequence of Phanerochaete sordida strain YK-624.</title>
        <authorList>
            <person name="Mori T."/>
            <person name="Dohra H."/>
            <person name="Suzuki T."/>
            <person name="Kawagishi H."/>
            <person name="Hirai H."/>
        </authorList>
    </citation>
    <scope>NUCLEOTIDE SEQUENCE [LARGE SCALE GENOMIC DNA]</scope>
    <source>
        <strain evidence="7 8">YK-624</strain>
    </source>
</reference>
<dbReference type="Gene3D" id="3.30.559.70">
    <property type="entry name" value="Choline/Carnitine o-acyltransferase, domain 2"/>
    <property type="match status" value="1"/>
</dbReference>
<evidence type="ECO:0000256" key="4">
    <source>
        <dbReference type="PIRSR" id="PIRSR600542-1"/>
    </source>
</evidence>
<feature type="domain" description="Choline/carnitine acyltransferase" evidence="6">
    <location>
        <begin position="25"/>
        <end position="656"/>
    </location>
</feature>
<dbReference type="Proteomes" id="UP000703269">
    <property type="component" value="Unassembled WGS sequence"/>
</dbReference>
<dbReference type="InterPro" id="IPR039551">
    <property type="entry name" value="Cho/carn_acyl_trans"/>
</dbReference>
<feature type="region of interest" description="Disordered" evidence="5">
    <location>
        <begin position="317"/>
        <end position="336"/>
    </location>
</feature>
<dbReference type="GO" id="GO:0016746">
    <property type="term" value="F:acyltransferase activity"/>
    <property type="evidence" value="ECO:0007669"/>
    <property type="project" value="UniProtKB-KW"/>
</dbReference>
<dbReference type="InterPro" id="IPR042231">
    <property type="entry name" value="Cho/carn_acyl_trans_2"/>
</dbReference>
<comment type="similarity">
    <text evidence="1">Belongs to the carnitine/choline acetyltransferase family.</text>
</comment>
<name>A0A9P3LAN6_9APHY</name>
<dbReference type="PANTHER" id="PTHR22589">
    <property type="entry name" value="CARNITINE O-ACYLTRANSFERASE"/>
    <property type="match status" value="1"/>
</dbReference>
<keyword evidence="8" id="KW-1185">Reference proteome</keyword>
<dbReference type="EMBL" id="BPQB01000010">
    <property type="protein sequence ID" value="GJE88616.1"/>
    <property type="molecule type" value="Genomic_DNA"/>
</dbReference>
<protein>
    <submittedName>
        <fullName evidence="7">Choline/carnitine O-acyltransferase</fullName>
    </submittedName>
</protein>
<evidence type="ECO:0000256" key="1">
    <source>
        <dbReference type="ARBA" id="ARBA00005232"/>
    </source>
</evidence>
<dbReference type="InterPro" id="IPR000542">
    <property type="entry name" value="Carn_acyl_trans"/>
</dbReference>